<name>A0A151A9E8_9EURY</name>
<evidence type="ECO:0000313" key="6">
    <source>
        <dbReference type="Proteomes" id="UP000075321"/>
    </source>
</evidence>
<evidence type="ECO:0000256" key="2">
    <source>
        <dbReference type="ARBA" id="ARBA00023163"/>
    </source>
</evidence>
<dbReference type="AlphaFoldDB" id="A0A151A9E8"/>
<dbReference type="Pfam" id="PF04967">
    <property type="entry name" value="HTH_10"/>
    <property type="match status" value="1"/>
</dbReference>
<gene>
    <name evidence="5" type="ORF">HAPAU_38240</name>
</gene>
<dbReference type="SUPFAM" id="SSF88659">
    <property type="entry name" value="Sigma3 and sigma4 domains of RNA polymerase sigma factors"/>
    <property type="match status" value="1"/>
</dbReference>
<dbReference type="Proteomes" id="UP000075321">
    <property type="component" value="Unassembled WGS sequence"/>
</dbReference>
<evidence type="ECO:0000259" key="4">
    <source>
        <dbReference type="Pfam" id="PF15915"/>
    </source>
</evidence>
<keyword evidence="1" id="KW-0805">Transcription regulation</keyword>
<feature type="domain" description="HTH bat-type" evidence="3">
    <location>
        <begin position="156"/>
        <end position="207"/>
    </location>
</feature>
<evidence type="ECO:0000259" key="3">
    <source>
        <dbReference type="Pfam" id="PF04967"/>
    </source>
</evidence>
<evidence type="ECO:0000256" key="1">
    <source>
        <dbReference type="ARBA" id="ARBA00023015"/>
    </source>
</evidence>
<dbReference type="InterPro" id="IPR031803">
    <property type="entry name" value="BAT_GAF/HTH-assoc"/>
</dbReference>
<organism evidence="5 6">
    <name type="scientific">Halalkalicoccus paucihalophilus</name>
    <dbReference type="NCBI Taxonomy" id="1008153"/>
    <lineage>
        <taxon>Archaea</taxon>
        <taxon>Methanobacteriati</taxon>
        <taxon>Methanobacteriota</taxon>
        <taxon>Stenosarchaea group</taxon>
        <taxon>Halobacteria</taxon>
        <taxon>Halobacteriales</taxon>
        <taxon>Halococcaceae</taxon>
        <taxon>Halalkalicoccus</taxon>
    </lineage>
</organism>
<dbReference type="EMBL" id="LTAZ01000016">
    <property type="protein sequence ID" value="KYH24180.1"/>
    <property type="molecule type" value="Genomic_DNA"/>
</dbReference>
<feature type="domain" description="Bacterioopsin transcriptional activator GAF and HTH associated" evidence="4">
    <location>
        <begin position="5"/>
        <end position="134"/>
    </location>
</feature>
<proteinExistence type="predicted"/>
<dbReference type="OrthoDB" id="202021at2157"/>
<accession>A0A151A9E8</accession>
<dbReference type="PANTHER" id="PTHR34236">
    <property type="entry name" value="DIMETHYL SULFOXIDE REDUCTASE TRANSCRIPTIONAL ACTIVATOR"/>
    <property type="match status" value="1"/>
</dbReference>
<dbReference type="Pfam" id="PF15915">
    <property type="entry name" value="BAT"/>
    <property type="match status" value="1"/>
</dbReference>
<dbReference type="InterPro" id="IPR013324">
    <property type="entry name" value="RNA_pol_sigma_r3/r4-like"/>
</dbReference>
<keyword evidence="2" id="KW-0804">Transcription</keyword>
<keyword evidence="6" id="KW-1185">Reference proteome</keyword>
<reference evidence="5 6" key="1">
    <citation type="submission" date="2016-02" db="EMBL/GenBank/DDBJ databases">
        <title>Genome sequence of Halalkalicoccus paucihalophilus DSM 24557.</title>
        <authorList>
            <person name="Poehlein A."/>
            <person name="Daniel R."/>
        </authorList>
    </citation>
    <scope>NUCLEOTIDE SEQUENCE [LARGE SCALE GENOMIC DNA]</scope>
    <source>
        <strain evidence="5 6">DSM 24557</strain>
    </source>
</reference>
<evidence type="ECO:0000313" key="5">
    <source>
        <dbReference type="EMBL" id="KYH24180.1"/>
    </source>
</evidence>
<dbReference type="PANTHER" id="PTHR34236:SF1">
    <property type="entry name" value="DIMETHYL SULFOXIDE REDUCTASE TRANSCRIPTIONAL ACTIVATOR"/>
    <property type="match status" value="1"/>
</dbReference>
<comment type="caution">
    <text evidence="5">The sequence shown here is derived from an EMBL/GenBank/DDBJ whole genome shotgun (WGS) entry which is preliminary data.</text>
</comment>
<dbReference type="PATRIC" id="fig|1008153.3.peg.4078"/>
<protein>
    <submittedName>
        <fullName evidence="5">HTH DNA binding domain protein</fullName>
    </submittedName>
</protein>
<dbReference type="InterPro" id="IPR007050">
    <property type="entry name" value="HTH_bacterioopsin"/>
</dbReference>
<dbReference type="RefSeq" id="WP_066385415.1">
    <property type="nucleotide sequence ID" value="NZ_LTAZ01000016.1"/>
</dbReference>
<sequence length="222" mass="25428">MTVLLTITVQAAETALEETFEELDDIRFKMENTVTMQTDQEWPHVWIRGYSRREIETALRADPTVASFEYIGLREGPFLYRINVTEDRVSMVDLVQEENGVILTALGFNGQWELRIRFADNAHLTRFHNRLKESGITPDVKRVREFNAGTKGTELLTGPQREALKAAVEHGYFTIPRQISLEELADEVGISHQALSERLRRASEQLAQSEVGQPIDEFDHDQ</sequence>